<evidence type="ECO:0000256" key="4">
    <source>
        <dbReference type="ARBA" id="ARBA00022723"/>
    </source>
</evidence>
<evidence type="ECO:0000313" key="10">
    <source>
        <dbReference type="Proteomes" id="UP000670475"/>
    </source>
</evidence>
<dbReference type="Proteomes" id="UP000670475">
    <property type="component" value="Unassembled WGS sequence"/>
</dbReference>
<evidence type="ECO:0000256" key="5">
    <source>
        <dbReference type="ARBA" id="ARBA00023002"/>
    </source>
</evidence>
<comment type="cofactor">
    <cofactor evidence="1">
        <name>heme</name>
        <dbReference type="ChEBI" id="CHEBI:30413"/>
    </cofactor>
</comment>
<evidence type="ECO:0000256" key="8">
    <source>
        <dbReference type="RuleBase" id="RU000461"/>
    </source>
</evidence>
<keyword evidence="7 8" id="KW-0503">Monooxygenase</keyword>
<dbReference type="SUPFAM" id="SSF48264">
    <property type="entry name" value="Cytochrome P450"/>
    <property type="match status" value="1"/>
</dbReference>
<accession>A0A940MCG9</accession>
<reference evidence="9" key="1">
    <citation type="submission" date="2021-03" db="EMBL/GenBank/DDBJ databases">
        <title>Whole genome sequence of Streptomyces bomunensis MMS17-BM035.</title>
        <authorList>
            <person name="Lee J.H."/>
        </authorList>
    </citation>
    <scope>NUCLEOTIDE SEQUENCE</scope>
    <source>
        <strain evidence="9">MMS17-BM035</strain>
    </source>
</reference>
<dbReference type="AlphaFoldDB" id="A0A940MCG9"/>
<keyword evidence="3 8" id="KW-0349">Heme</keyword>
<dbReference type="RefSeq" id="WP_209340482.1">
    <property type="nucleotide sequence ID" value="NZ_JAGIQL010000050.1"/>
</dbReference>
<dbReference type="EMBL" id="JAGIQL010000050">
    <property type="protein sequence ID" value="MBP0458734.1"/>
    <property type="molecule type" value="Genomic_DNA"/>
</dbReference>
<dbReference type="PROSITE" id="PS00086">
    <property type="entry name" value="CYTOCHROME_P450"/>
    <property type="match status" value="1"/>
</dbReference>
<keyword evidence="6 8" id="KW-0408">Iron</keyword>
<name>A0A940MCG9_9ACTN</name>
<proteinExistence type="inferred from homology"/>
<sequence>MSFEPADSPLGAAFVSDPLPVLSRMRETCPVTRTTTPSGRVVWVVTREADVRAALRDPRLSLHSVPHPSGRPRRALDRTLVNYDPPDHTRLRRLAAPALSPARLAPLRVRVDALARQALDRLGRPERLELLTDFARPFAFSVLSEVMGVAEDERPGVRRALDVLADSGGRTGRERESALDALDACVRAEADRNPPADGSGGGGAFAEIVRAWRTGPDSTDGAEGTAGMAGADGASVSRDELLDLLAMLLLAGYDSTVQALGMAVLTLVTAPEPAWAALAADPGSVPGALDELLRVDTPGPFATTRRALCDVEIAGTVVPANSAVLLSVAAANHDPRAHEEPHRLRLDRPTRARQLSFGLGAHYCLGSALARMSLAAALGALADRLPRLRLALPPGRLRWGGGHQHRRLLGLPLLTGTARDRTVT</sequence>
<dbReference type="PANTHER" id="PTHR46696:SF5">
    <property type="entry name" value="CYTOCHROME P450 BJ-1"/>
    <property type="match status" value="1"/>
</dbReference>
<evidence type="ECO:0000256" key="6">
    <source>
        <dbReference type="ARBA" id="ARBA00023004"/>
    </source>
</evidence>
<keyword evidence="5 8" id="KW-0560">Oxidoreductase</keyword>
<comment type="similarity">
    <text evidence="2 8">Belongs to the cytochrome P450 family.</text>
</comment>
<evidence type="ECO:0000313" key="9">
    <source>
        <dbReference type="EMBL" id="MBP0458734.1"/>
    </source>
</evidence>
<evidence type="ECO:0000256" key="1">
    <source>
        <dbReference type="ARBA" id="ARBA00001971"/>
    </source>
</evidence>
<comment type="caution">
    <text evidence="9">The sequence shown here is derived from an EMBL/GenBank/DDBJ whole genome shotgun (WGS) entry which is preliminary data.</text>
</comment>
<dbReference type="InterPro" id="IPR002397">
    <property type="entry name" value="Cyt_P450_B"/>
</dbReference>
<keyword evidence="4 8" id="KW-0479">Metal-binding</keyword>
<dbReference type="PRINTS" id="PR00359">
    <property type="entry name" value="BP450"/>
</dbReference>
<gene>
    <name evidence="9" type="ORF">JFN87_14675</name>
</gene>
<evidence type="ECO:0000256" key="7">
    <source>
        <dbReference type="ARBA" id="ARBA00023033"/>
    </source>
</evidence>
<dbReference type="GO" id="GO:0004497">
    <property type="term" value="F:monooxygenase activity"/>
    <property type="evidence" value="ECO:0007669"/>
    <property type="project" value="UniProtKB-KW"/>
</dbReference>
<evidence type="ECO:0000256" key="3">
    <source>
        <dbReference type="ARBA" id="ARBA00022617"/>
    </source>
</evidence>
<dbReference type="InterPro" id="IPR001128">
    <property type="entry name" value="Cyt_P450"/>
</dbReference>
<dbReference type="GO" id="GO:0005506">
    <property type="term" value="F:iron ion binding"/>
    <property type="evidence" value="ECO:0007669"/>
    <property type="project" value="InterPro"/>
</dbReference>
<dbReference type="Gene3D" id="1.10.630.10">
    <property type="entry name" value="Cytochrome P450"/>
    <property type="match status" value="1"/>
</dbReference>
<organism evidence="9 10">
    <name type="scientific">Streptomyces montanisoli</name>
    <dbReference type="NCBI Taxonomy" id="2798581"/>
    <lineage>
        <taxon>Bacteria</taxon>
        <taxon>Bacillati</taxon>
        <taxon>Actinomycetota</taxon>
        <taxon>Actinomycetes</taxon>
        <taxon>Kitasatosporales</taxon>
        <taxon>Streptomycetaceae</taxon>
        <taxon>Streptomyces</taxon>
    </lineage>
</organism>
<dbReference type="PANTHER" id="PTHR46696">
    <property type="entry name" value="P450, PUTATIVE (EUROFUNG)-RELATED"/>
    <property type="match status" value="1"/>
</dbReference>
<dbReference type="InterPro" id="IPR036396">
    <property type="entry name" value="Cyt_P450_sf"/>
</dbReference>
<dbReference type="GO" id="GO:0016705">
    <property type="term" value="F:oxidoreductase activity, acting on paired donors, with incorporation or reduction of molecular oxygen"/>
    <property type="evidence" value="ECO:0007669"/>
    <property type="project" value="InterPro"/>
</dbReference>
<keyword evidence="10" id="KW-1185">Reference proteome</keyword>
<protein>
    <submittedName>
        <fullName evidence="9">Cytochrome P450</fullName>
    </submittedName>
</protein>
<dbReference type="InterPro" id="IPR017972">
    <property type="entry name" value="Cyt_P450_CS"/>
</dbReference>
<dbReference type="Pfam" id="PF00067">
    <property type="entry name" value="p450"/>
    <property type="match status" value="1"/>
</dbReference>
<evidence type="ECO:0000256" key="2">
    <source>
        <dbReference type="ARBA" id="ARBA00010617"/>
    </source>
</evidence>
<dbReference type="GO" id="GO:0020037">
    <property type="term" value="F:heme binding"/>
    <property type="evidence" value="ECO:0007669"/>
    <property type="project" value="InterPro"/>
</dbReference>